<name>A0A382SWL6_9ZZZZ</name>
<reference evidence="1" key="1">
    <citation type="submission" date="2018-05" db="EMBL/GenBank/DDBJ databases">
        <authorList>
            <person name="Lanie J.A."/>
            <person name="Ng W.-L."/>
            <person name="Kazmierczak K.M."/>
            <person name="Andrzejewski T.M."/>
            <person name="Davidsen T.M."/>
            <person name="Wayne K.J."/>
            <person name="Tettelin H."/>
            <person name="Glass J.I."/>
            <person name="Rusch D."/>
            <person name="Podicherti R."/>
            <person name="Tsui H.-C.T."/>
            <person name="Winkler M.E."/>
        </authorList>
    </citation>
    <scope>NUCLEOTIDE SEQUENCE</scope>
</reference>
<accession>A0A382SWL6</accession>
<sequence>QLDNTVVLTNSTVLIPVVCEKDTGSELCCRGTLFQPQPAINKLQ</sequence>
<dbReference type="EMBL" id="UINC01131958">
    <property type="protein sequence ID" value="SVD13972.1"/>
    <property type="molecule type" value="Genomic_DNA"/>
</dbReference>
<feature type="non-terminal residue" evidence="1">
    <location>
        <position position="1"/>
    </location>
</feature>
<dbReference type="AlphaFoldDB" id="A0A382SWL6"/>
<protein>
    <submittedName>
        <fullName evidence="1">Uncharacterized protein</fullName>
    </submittedName>
</protein>
<organism evidence="1">
    <name type="scientific">marine metagenome</name>
    <dbReference type="NCBI Taxonomy" id="408172"/>
    <lineage>
        <taxon>unclassified sequences</taxon>
        <taxon>metagenomes</taxon>
        <taxon>ecological metagenomes</taxon>
    </lineage>
</organism>
<proteinExistence type="predicted"/>
<evidence type="ECO:0000313" key="1">
    <source>
        <dbReference type="EMBL" id="SVD13972.1"/>
    </source>
</evidence>
<gene>
    <name evidence="1" type="ORF">METZ01_LOCUS366826</name>
</gene>